<evidence type="ECO:0000259" key="2">
    <source>
        <dbReference type="PROSITE" id="PS50090"/>
    </source>
</evidence>
<dbReference type="InterPro" id="IPR001005">
    <property type="entry name" value="SANT/Myb"/>
</dbReference>
<evidence type="ECO:0000313" key="4">
    <source>
        <dbReference type="Proteomes" id="UP001604277"/>
    </source>
</evidence>
<name>A0ABD1X1U7_9LAMI</name>
<gene>
    <name evidence="3" type="ORF">Fot_08114</name>
</gene>
<dbReference type="PANTHER" id="PTHR31307:SF43">
    <property type="entry name" value="TRIHELIX TRANSCRIPTION FACTOR ASIL2-LIKE"/>
    <property type="match status" value="1"/>
</dbReference>
<dbReference type="Pfam" id="PF13837">
    <property type="entry name" value="Myb_DNA-bind_4"/>
    <property type="match status" value="1"/>
</dbReference>
<dbReference type="PANTHER" id="PTHR31307">
    <property type="entry name" value="TRIHELIX TRANSCRIPTION FACTOR ASIL2"/>
    <property type="match status" value="1"/>
</dbReference>
<feature type="region of interest" description="Disordered" evidence="1">
    <location>
        <begin position="254"/>
        <end position="273"/>
    </location>
</feature>
<sequence length="353" mass="39673">MSSTTTATTLAVAAAVDAVEKPPRRFPPPCWTQEETLALIDAYRERWYALRRGYLRTADWDAVAAIINSRFSDASIPKTSAQCRHKMEKLRQRYRAEKQRSLSYPYPAGRFISSWFFFDYMDAMENGTDPPSADAGSGDKTDNSALLKTFLDQSILKLKLKSKNNVDSRPDFCLDSGIKAKNSEYSSYMDMGDNKEEQDLEQDEDHTGFGTKFRSEKTMGGFSVPLKFKAKNSGKNFGESNTFNNSSGFLMKSSGNQDMIPPGLRIKKLGKPDRRMNPEFNNGDEEYWGFRGSVNPGKAMSGTKRVRNPVEEMVESIKLLGEGLRQIVDAFVKGLFELKKNKKTKIATVPSDS</sequence>
<evidence type="ECO:0000313" key="3">
    <source>
        <dbReference type="EMBL" id="KAL2554495.1"/>
    </source>
</evidence>
<dbReference type="Gene3D" id="1.10.10.60">
    <property type="entry name" value="Homeodomain-like"/>
    <property type="match status" value="1"/>
</dbReference>
<proteinExistence type="predicted"/>
<reference evidence="4" key="1">
    <citation type="submission" date="2024-07" db="EMBL/GenBank/DDBJ databases">
        <title>Two chromosome-level genome assemblies of Korean endemic species Abeliophyllum distichum and Forsythia ovata (Oleaceae).</title>
        <authorList>
            <person name="Jang H."/>
        </authorList>
    </citation>
    <scope>NUCLEOTIDE SEQUENCE [LARGE SCALE GENOMIC DNA]</scope>
</reference>
<dbReference type="AlphaFoldDB" id="A0ABD1X1U7"/>
<dbReference type="EMBL" id="JBFOLJ010000002">
    <property type="protein sequence ID" value="KAL2554495.1"/>
    <property type="molecule type" value="Genomic_DNA"/>
</dbReference>
<protein>
    <submittedName>
        <fullName evidence="3">Trihelix transcription factor ASIL1-like</fullName>
    </submittedName>
</protein>
<accession>A0ABD1X1U7</accession>
<comment type="caution">
    <text evidence="3">The sequence shown here is derived from an EMBL/GenBank/DDBJ whole genome shotgun (WGS) entry which is preliminary data.</text>
</comment>
<organism evidence="3 4">
    <name type="scientific">Forsythia ovata</name>
    <dbReference type="NCBI Taxonomy" id="205694"/>
    <lineage>
        <taxon>Eukaryota</taxon>
        <taxon>Viridiplantae</taxon>
        <taxon>Streptophyta</taxon>
        <taxon>Embryophyta</taxon>
        <taxon>Tracheophyta</taxon>
        <taxon>Spermatophyta</taxon>
        <taxon>Magnoliopsida</taxon>
        <taxon>eudicotyledons</taxon>
        <taxon>Gunneridae</taxon>
        <taxon>Pentapetalae</taxon>
        <taxon>asterids</taxon>
        <taxon>lamiids</taxon>
        <taxon>Lamiales</taxon>
        <taxon>Oleaceae</taxon>
        <taxon>Forsythieae</taxon>
        <taxon>Forsythia</taxon>
    </lineage>
</organism>
<evidence type="ECO:0000256" key="1">
    <source>
        <dbReference type="SAM" id="MobiDB-lite"/>
    </source>
</evidence>
<keyword evidence="4" id="KW-1185">Reference proteome</keyword>
<dbReference type="InterPro" id="IPR044822">
    <property type="entry name" value="Myb_DNA-bind_4"/>
</dbReference>
<dbReference type="InterPro" id="IPR044823">
    <property type="entry name" value="ASIL1/2-like"/>
</dbReference>
<dbReference type="SMART" id="SM00595">
    <property type="entry name" value="MADF"/>
    <property type="match status" value="1"/>
</dbReference>
<dbReference type="Proteomes" id="UP001604277">
    <property type="component" value="Unassembled WGS sequence"/>
</dbReference>
<feature type="domain" description="Myb-like" evidence="2">
    <location>
        <begin position="31"/>
        <end position="91"/>
    </location>
</feature>
<dbReference type="PROSITE" id="PS50090">
    <property type="entry name" value="MYB_LIKE"/>
    <property type="match status" value="1"/>
</dbReference>